<organism evidence="1 2">
    <name type="scientific">Psittacicella hinzii</name>
    <dbReference type="NCBI Taxonomy" id="2028575"/>
    <lineage>
        <taxon>Bacteria</taxon>
        <taxon>Pseudomonadati</taxon>
        <taxon>Pseudomonadota</taxon>
        <taxon>Gammaproteobacteria</taxon>
        <taxon>Pasteurellales</taxon>
        <taxon>Psittacicellaceae</taxon>
        <taxon>Psittacicella</taxon>
    </lineage>
</organism>
<dbReference type="RefSeq" id="WP_119532100.1">
    <property type="nucleotide sequence ID" value="NZ_JBHSSP010000028.1"/>
</dbReference>
<comment type="caution">
    <text evidence="1">The sequence shown here is derived from an EMBL/GenBank/DDBJ whole genome shotgun (WGS) entry which is preliminary data.</text>
</comment>
<dbReference type="AlphaFoldDB" id="A0A3A1YCL4"/>
<evidence type="ECO:0000313" key="1">
    <source>
        <dbReference type="EMBL" id="RIY36003.1"/>
    </source>
</evidence>
<protein>
    <submittedName>
        <fullName evidence="1">Uncharacterized protein</fullName>
    </submittedName>
</protein>
<keyword evidence="2" id="KW-1185">Reference proteome</keyword>
<reference evidence="1 2" key="1">
    <citation type="submission" date="2017-08" db="EMBL/GenBank/DDBJ databases">
        <title>Reclassification of Bisgaard taxon 37 and 44.</title>
        <authorList>
            <person name="Christensen H."/>
        </authorList>
    </citation>
    <scope>NUCLEOTIDE SEQUENCE [LARGE SCALE GENOMIC DNA]</scope>
    <source>
        <strain evidence="1 2">111</strain>
    </source>
</reference>
<gene>
    <name evidence="1" type="ORF">CKF58_06350</name>
</gene>
<dbReference type="Proteomes" id="UP000265916">
    <property type="component" value="Unassembled WGS sequence"/>
</dbReference>
<accession>A0A3A1YCL4</accession>
<name>A0A3A1YCL4_9GAMM</name>
<evidence type="ECO:0000313" key="2">
    <source>
        <dbReference type="Proteomes" id="UP000265916"/>
    </source>
</evidence>
<proteinExistence type="predicted"/>
<dbReference type="EMBL" id="NRJG01000120">
    <property type="protein sequence ID" value="RIY36003.1"/>
    <property type="molecule type" value="Genomic_DNA"/>
</dbReference>
<sequence>MEDIENLTVEQFAIEREKNRFLIMVKAHKRMAERVFALADLYGETKPDKVAQMEAAFALFDTAFSAIVERFGKGNVHSMSEEGNSLEFTSIESIQRTYDTAYANLSRAVKEVSGELDANRKGRFIPLSKTVHLKG</sequence>